<protein>
    <recommendedName>
        <fullName evidence="2">Beta-galactosidase</fullName>
    </recommendedName>
</protein>
<proteinExistence type="predicted"/>
<evidence type="ECO:0000313" key="1">
    <source>
        <dbReference type="EMBL" id="SVB86292.1"/>
    </source>
</evidence>
<name>A0A382HGJ5_9ZZZZ</name>
<evidence type="ECO:0008006" key="2">
    <source>
        <dbReference type="Google" id="ProtNLM"/>
    </source>
</evidence>
<organism evidence="1">
    <name type="scientific">marine metagenome</name>
    <dbReference type="NCBI Taxonomy" id="408172"/>
    <lineage>
        <taxon>unclassified sequences</taxon>
        <taxon>metagenomes</taxon>
        <taxon>ecological metagenomes</taxon>
    </lineage>
</organism>
<reference evidence="1" key="1">
    <citation type="submission" date="2018-05" db="EMBL/GenBank/DDBJ databases">
        <authorList>
            <person name="Lanie J.A."/>
            <person name="Ng W.-L."/>
            <person name="Kazmierczak K.M."/>
            <person name="Andrzejewski T.M."/>
            <person name="Davidsen T.M."/>
            <person name="Wayne K.J."/>
            <person name="Tettelin H."/>
            <person name="Glass J.I."/>
            <person name="Rusch D."/>
            <person name="Podicherti R."/>
            <person name="Tsui H.-C.T."/>
            <person name="Winkler M.E."/>
        </authorList>
    </citation>
    <scope>NUCLEOTIDE SEQUENCE</scope>
</reference>
<dbReference type="SUPFAM" id="SSF49785">
    <property type="entry name" value="Galactose-binding domain-like"/>
    <property type="match status" value="1"/>
</dbReference>
<feature type="non-terminal residue" evidence="1">
    <location>
        <position position="86"/>
    </location>
</feature>
<accession>A0A382HGJ5</accession>
<gene>
    <name evidence="1" type="ORF">METZ01_LOCUS239146</name>
</gene>
<dbReference type="InterPro" id="IPR008979">
    <property type="entry name" value="Galactose-bd-like_sf"/>
</dbReference>
<dbReference type="EMBL" id="UINC01061091">
    <property type="protein sequence ID" value="SVB86292.1"/>
    <property type="molecule type" value="Genomic_DNA"/>
</dbReference>
<dbReference type="AlphaFoldDB" id="A0A382HGJ5"/>
<dbReference type="Gene3D" id="2.60.120.260">
    <property type="entry name" value="Galactose-binding domain-like"/>
    <property type="match status" value="1"/>
</dbReference>
<sequence length="86" mass="9791">MLNVAQVVAQNDWQNPVVFQRNRINAHSPHHGYKTLKDALHNTNAQKRSLNGKWDFRLFEAPANVPESLLSKTLSDDESANWQPIA</sequence>